<reference evidence="2" key="1">
    <citation type="submission" date="2018-05" db="EMBL/GenBank/DDBJ databases">
        <authorList>
            <person name="Lanie J.A."/>
            <person name="Ng W.-L."/>
            <person name="Kazmierczak K.M."/>
            <person name="Andrzejewski T.M."/>
            <person name="Davidsen T.M."/>
            <person name="Wayne K.J."/>
            <person name="Tettelin H."/>
            <person name="Glass J.I."/>
            <person name="Rusch D."/>
            <person name="Podicherti R."/>
            <person name="Tsui H.-C.T."/>
            <person name="Winkler M.E."/>
        </authorList>
    </citation>
    <scope>NUCLEOTIDE SEQUENCE</scope>
</reference>
<accession>A0A381W500</accession>
<feature type="region of interest" description="Disordered" evidence="1">
    <location>
        <begin position="19"/>
        <end position="50"/>
    </location>
</feature>
<protein>
    <submittedName>
        <fullName evidence="2">Uncharacterized protein</fullName>
    </submittedName>
</protein>
<proteinExistence type="predicted"/>
<name>A0A381W500_9ZZZZ</name>
<gene>
    <name evidence="2" type="ORF">METZ01_LOCUS100484</name>
</gene>
<evidence type="ECO:0000313" key="2">
    <source>
        <dbReference type="EMBL" id="SVA47630.1"/>
    </source>
</evidence>
<organism evidence="2">
    <name type="scientific">marine metagenome</name>
    <dbReference type="NCBI Taxonomy" id="408172"/>
    <lineage>
        <taxon>unclassified sequences</taxon>
        <taxon>metagenomes</taxon>
        <taxon>ecological metagenomes</taxon>
    </lineage>
</organism>
<sequence length="50" mass="6049">MKNTSKKSKYKSITESDWWKKKKPLPKDHPFLFRENTGKKRKVLKGEQNE</sequence>
<dbReference type="EMBL" id="UINC01010731">
    <property type="protein sequence ID" value="SVA47630.1"/>
    <property type="molecule type" value="Genomic_DNA"/>
</dbReference>
<evidence type="ECO:0000256" key="1">
    <source>
        <dbReference type="SAM" id="MobiDB-lite"/>
    </source>
</evidence>
<dbReference type="AlphaFoldDB" id="A0A381W500"/>